<name>A0A8H6Y1R3_9AGAR</name>
<comment type="caution">
    <text evidence="2">The sequence shown here is derived from an EMBL/GenBank/DDBJ whole genome shotgun (WGS) entry which is preliminary data.</text>
</comment>
<accession>A0A8H6Y1R3</accession>
<organism evidence="2 3">
    <name type="scientific">Mycena venus</name>
    <dbReference type="NCBI Taxonomy" id="2733690"/>
    <lineage>
        <taxon>Eukaryota</taxon>
        <taxon>Fungi</taxon>
        <taxon>Dikarya</taxon>
        <taxon>Basidiomycota</taxon>
        <taxon>Agaricomycotina</taxon>
        <taxon>Agaricomycetes</taxon>
        <taxon>Agaricomycetidae</taxon>
        <taxon>Agaricales</taxon>
        <taxon>Marasmiineae</taxon>
        <taxon>Mycenaceae</taxon>
        <taxon>Mycena</taxon>
    </lineage>
</organism>
<dbReference type="OrthoDB" id="2686513at2759"/>
<reference evidence="2" key="1">
    <citation type="submission" date="2020-05" db="EMBL/GenBank/DDBJ databases">
        <title>Mycena genomes resolve the evolution of fungal bioluminescence.</title>
        <authorList>
            <person name="Tsai I.J."/>
        </authorList>
    </citation>
    <scope>NUCLEOTIDE SEQUENCE</scope>
    <source>
        <strain evidence="2">CCC161011</strain>
    </source>
</reference>
<dbReference type="AlphaFoldDB" id="A0A8H6Y1R3"/>
<keyword evidence="3" id="KW-1185">Reference proteome</keyword>
<dbReference type="Proteomes" id="UP000620124">
    <property type="component" value="Unassembled WGS sequence"/>
</dbReference>
<proteinExistence type="predicted"/>
<feature type="transmembrane region" description="Helical" evidence="1">
    <location>
        <begin position="47"/>
        <end position="68"/>
    </location>
</feature>
<feature type="transmembrane region" description="Helical" evidence="1">
    <location>
        <begin position="157"/>
        <end position="177"/>
    </location>
</feature>
<evidence type="ECO:0000256" key="1">
    <source>
        <dbReference type="SAM" id="Phobius"/>
    </source>
</evidence>
<keyword evidence="1" id="KW-1133">Transmembrane helix</keyword>
<gene>
    <name evidence="2" type="ORF">MVEN_01326100</name>
</gene>
<sequence>MTRIMNIYFSSSCMQVTIIRQVHLFATQVVVSLIMILRVYALYGSNLRVACLLLWIGACVIAVTVWSMNGQKSAPAFLEGCHVAIMRSTYVRSPSMLTTQLTPIPTSRAIRLAGAWQSLLFLDCTIFGLTVFNAYTTTRRMGPLVNLPLHQVIVRDGALYFAAVAVANFSNMSTFYVRAARLSLLLFYFARIPDCIVVC</sequence>
<evidence type="ECO:0000313" key="2">
    <source>
        <dbReference type="EMBL" id="KAF7350227.1"/>
    </source>
</evidence>
<feature type="transmembrane region" description="Helical" evidence="1">
    <location>
        <begin position="21"/>
        <end position="41"/>
    </location>
</feature>
<dbReference type="EMBL" id="JACAZI010000010">
    <property type="protein sequence ID" value="KAF7350227.1"/>
    <property type="molecule type" value="Genomic_DNA"/>
</dbReference>
<keyword evidence="1" id="KW-0812">Transmembrane</keyword>
<feature type="transmembrane region" description="Helical" evidence="1">
    <location>
        <begin position="118"/>
        <end position="137"/>
    </location>
</feature>
<protein>
    <submittedName>
        <fullName evidence="2">Uncharacterized protein</fullName>
    </submittedName>
</protein>
<evidence type="ECO:0000313" key="3">
    <source>
        <dbReference type="Proteomes" id="UP000620124"/>
    </source>
</evidence>
<keyword evidence="1" id="KW-0472">Membrane</keyword>